<evidence type="ECO:0000313" key="1">
    <source>
        <dbReference type="EMBL" id="KYB27867.1"/>
    </source>
</evidence>
<dbReference type="InParanoid" id="A0A139WJ90"/>
<reference evidence="1 2" key="2">
    <citation type="journal article" date="2010" name="Nucleic Acids Res.">
        <title>BeetleBase in 2010: revisions to provide comprehensive genomic information for Tribolium castaneum.</title>
        <authorList>
            <person name="Kim H.S."/>
            <person name="Murphy T."/>
            <person name="Xia J."/>
            <person name="Caragea D."/>
            <person name="Park Y."/>
            <person name="Beeman R.W."/>
            <person name="Lorenzen M.D."/>
            <person name="Butcher S."/>
            <person name="Manak J.R."/>
            <person name="Brown S.J."/>
        </authorList>
    </citation>
    <scope>GENOME REANNOTATION</scope>
    <source>
        <strain evidence="1 2">Georgia GA2</strain>
    </source>
</reference>
<protein>
    <submittedName>
        <fullName evidence="1">Uncharacterized protein</fullName>
    </submittedName>
</protein>
<gene>
    <name evidence="1" type="primary">AUGUSTUS-3.0.2_32768</name>
    <name evidence="1" type="ORF">TcasGA2_TC032768</name>
</gene>
<accession>A0A139WJ90</accession>
<proteinExistence type="predicted"/>
<organism evidence="1 2">
    <name type="scientific">Tribolium castaneum</name>
    <name type="common">Red flour beetle</name>
    <dbReference type="NCBI Taxonomy" id="7070"/>
    <lineage>
        <taxon>Eukaryota</taxon>
        <taxon>Metazoa</taxon>
        <taxon>Ecdysozoa</taxon>
        <taxon>Arthropoda</taxon>
        <taxon>Hexapoda</taxon>
        <taxon>Insecta</taxon>
        <taxon>Pterygota</taxon>
        <taxon>Neoptera</taxon>
        <taxon>Endopterygota</taxon>
        <taxon>Coleoptera</taxon>
        <taxon>Polyphaga</taxon>
        <taxon>Cucujiformia</taxon>
        <taxon>Tenebrionidae</taxon>
        <taxon>Tenebrionidae incertae sedis</taxon>
        <taxon>Tribolium</taxon>
    </lineage>
</organism>
<dbReference type="Proteomes" id="UP000007266">
    <property type="component" value="Linkage group 4"/>
</dbReference>
<keyword evidence="2" id="KW-1185">Reference proteome</keyword>
<sequence length="35" mass="4156">MSKKSAFSEADHEHGECSHYRTRTTRLIYRIAFLI</sequence>
<dbReference type="AlphaFoldDB" id="A0A139WJ90"/>
<reference evidence="1 2" key="1">
    <citation type="journal article" date="2008" name="Nature">
        <title>The genome of the model beetle and pest Tribolium castaneum.</title>
        <authorList>
            <consortium name="Tribolium Genome Sequencing Consortium"/>
            <person name="Richards S."/>
            <person name="Gibbs R.A."/>
            <person name="Weinstock G.M."/>
            <person name="Brown S.J."/>
            <person name="Denell R."/>
            <person name="Beeman R.W."/>
            <person name="Gibbs R."/>
            <person name="Beeman R.W."/>
            <person name="Brown S.J."/>
            <person name="Bucher G."/>
            <person name="Friedrich M."/>
            <person name="Grimmelikhuijzen C.J."/>
            <person name="Klingler M."/>
            <person name="Lorenzen M."/>
            <person name="Richards S."/>
            <person name="Roth S."/>
            <person name="Schroder R."/>
            <person name="Tautz D."/>
            <person name="Zdobnov E.M."/>
            <person name="Muzny D."/>
            <person name="Gibbs R.A."/>
            <person name="Weinstock G.M."/>
            <person name="Attaway T."/>
            <person name="Bell S."/>
            <person name="Buhay C.J."/>
            <person name="Chandrabose M.N."/>
            <person name="Chavez D."/>
            <person name="Clerk-Blankenburg K.P."/>
            <person name="Cree A."/>
            <person name="Dao M."/>
            <person name="Davis C."/>
            <person name="Chacko J."/>
            <person name="Dinh H."/>
            <person name="Dugan-Rocha S."/>
            <person name="Fowler G."/>
            <person name="Garner T.T."/>
            <person name="Garnes J."/>
            <person name="Gnirke A."/>
            <person name="Hawes A."/>
            <person name="Hernandez J."/>
            <person name="Hines S."/>
            <person name="Holder M."/>
            <person name="Hume J."/>
            <person name="Jhangiani S.N."/>
            <person name="Joshi V."/>
            <person name="Khan Z.M."/>
            <person name="Jackson L."/>
            <person name="Kovar C."/>
            <person name="Kowis A."/>
            <person name="Lee S."/>
            <person name="Lewis L.R."/>
            <person name="Margolis J."/>
            <person name="Morgan M."/>
            <person name="Nazareth L.V."/>
            <person name="Nguyen N."/>
            <person name="Okwuonu G."/>
            <person name="Parker D."/>
            <person name="Richards S."/>
            <person name="Ruiz S.J."/>
            <person name="Santibanez J."/>
            <person name="Savard J."/>
            <person name="Scherer S.E."/>
            <person name="Schneider B."/>
            <person name="Sodergren E."/>
            <person name="Tautz D."/>
            <person name="Vattahil S."/>
            <person name="Villasana D."/>
            <person name="White C.S."/>
            <person name="Wright R."/>
            <person name="Park Y."/>
            <person name="Beeman R.W."/>
            <person name="Lord J."/>
            <person name="Oppert B."/>
            <person name="Lorenzen M."/>
            <person name="Brown S."/>
            <person name="Wang L."/>
            <person name="Savard J."/>
            <person name="Tautz D."/>
            <person name="Richards S."/>
            <person name="Weinstock G."/>
            <person name="Gibbs R.A."/>
            <person name="Liu Y."/>
            <person name="Worley K."/>
            <person name="Weinstock G."/>
            <person name="Elsik C.G."/>
            <person name="Reese J.T."/>
            <person name="Elhaik E."/>
            <person name="Landan G."/>
            <person name="Graur D."/>
            <person name="Arensburger P."/>
            <person name="Atkinson P."/>
            <person name="Beeman R.W."/>
            <person name="Beidler J."/>
            <person name="Brown S.J."/>
            <person name="Demuth J.P."/>
            <person name="Drury D.W."/>
            <person name="Du Y.Z."/>
            <person name="Fujiwara H."/>
            <person name="Lorenzen M."/>
            <person name="Maselli V."/>
            <person name="Osanai M."/>
            <person name="Park Y."/>
            <person name="Robertson H.M."/>
            <person name="Tu Z."/>
            <person name="Wang J.J."/>
            <person name="Wang S."/>
            <person name="Richards S."/>
            <person name="Song H."/>
            <person name="Zhang L."/>
            <person name="Sodergren E."/>
            <person name="Werner D."/>
            <person name="Stanke M."/>
            <person name="Morgenstern B."/>
            <person name="Solovyev V."/>
            <person name="Kosarev P."/>
            <person name="Brown G."/>
            <person name="Chen H.C."/>
            <person name="Ermolaeva O."/>
            <person name="Hlavina W."/>
            <person name="Kapustin Y."/>
            <person name="Kiryutin B."/>
            <person name="Kitts P."/>
            <person name="Maglott D."/>
            <person name="Pruitt K."/>
            <person name="Sapojnikov V."/>
            <person name="Souvorov A."/>
            <person name="Mackey A.J."/>
            <person name="Waterhouse R.M."/>
            <person name="Wyder S."/>
            <person name="Zdobnov E.M."/>
            <person name="Zdobnov E.M."/>
            <person name="Wyder S."/>
            <person name="Kriventseva E.V."/>
            <person name="Kadowaki T."/>
            <person name="Bork P."/>
            <person name="Aranda M."/>
            <person name="Bao R."/>
            <person name="Beermann A."/>
            <person name="Berns N."/>
            <person name="Bolognesi R."/>
            <person name="Bonneton F."/>
            <person name="Bopp D."/>
            <person name="Brown S.J."/>
            <person name="Bucher G."/>
            <person name="Butts T."/>
            <person name="Chaumot A."/>
            <person name="Denell R.E."/>
            <person name="Ferrier D.E."/>
            <person name="Friedrich M."/>
            <person name="Gordon C.M."/>
            <person name="Jindra M."/>
            <person name="Klingler M."/>
            <person name="Lan Q."/>
            <person name="Lattorff H.M."/>
            <person name="Laudet V."/>
            <person name="von Levetsow C."/>
            <person name="Liu Z."/>
            <person name="Lutz R."/>
            <person name="Lynch J.A."/>
            <person name="da Fonseca R.N."/>
            <person name="Posnien N."/>
            <person name="Reuter R."/>
            <person name="Roth S."/>
            <person name="Savard J."/>
            <person name="Schinko J.B."/>
            <person name="Schmitt C."/>
            <person name="Schoppmeier M."/>
            <person name="Schroder R."/>
            <person name="Shippy T.D."/>
            <person name="Simonnet F."/>
            <person name="Marques-Souza H."/>
            <person name="Tautz D."/>
            <person name="Tomoyasu Y."/>
            <person name="Trauner J."/>
            <person name="Van der Zee M."/>
            <person name="Vervoort M."/>
            <person name="Wittkopp N."/>
            <person name="Wimmer E.A."/>
            <person name="Yang X."/>
            <person name="Jones A.K."/>
            <person name="Sattelle D.B."/>
            <person name="Ebert P.R."/>
            <person name="Nelson D."/>
            <person name="Scott J.G."/>
            <person name="Beeman R.W."/>
            <person name="Muthukrishnan S."/>
            <person name="Kramer K.J."/>
            <person name="Arakane Y."/>
            <person name="Beeman R.W."/>
            <person name="Zhu Q."/>
            <person name="Hogenkamp D."/>
            <person name="Dixit R."/>
            <person name="Oppert B."/>
            <person name="Jiang H."/>
            <person name="Zou Z."/>
            <person name="Marshall J."/>
            <person name="Elpidina E."/>
            <person name="Vinokurov K."/>
            <person name="Oppert C."/>
            <person name="Zou Z."/>
            <person name="Evans J."/>
            <person name="Lu Z."/>
            <person name="Zhao P."/>
            <person name="Sumathipala N."/>
            <person name="Altincicek B."/>
            <person name="Vilcinskas A."/>
            <person name="Williams M."/>
            <person name="Hultmark D."/>
            <person name="Hetru C."/>
            <person name="Jiang H."/>
            <person name="Grimmelikhuijzen C.J."/>
            <person name="Hauser F."/>
            <person name="Cazzamali G."/>
            <person name="Williamson M."/>
            <person name="Park Y."/>
            <person name="Li B."/>
            <person name="Tanaka Y."/>
            <person name="Predel R."/>
            <person name="Neupert S."/>
            <person name="Schachtner J."/>
            <person name="Verleyen P."/>
            <person name="Raible F."/>
            <person name="Bork P."/>
            <person name="Friedrich M."/>
            <person name="Walden K.K."/>
            <person name="Robertson H.M."/>
            <person name="Angeli S."/>
            <person name="Foret S."/>
            <person name="Bucher G."/>
            <person name="Schuetz S."/>
            <person name="Maleszka R."/>
            <person name="Wimmer E.A."/>
            <person name="Beeman R.W."/>
            <person name="Lorenzen M."/>
            <person name="Tomoyasu Y."/>
            <person name="Miller S.C."/>
            <person name="Grossmann D."/>
            <person name="Bucher G."/>
        </authorList>
    </citation>
    <scope>NUCLEOTIDE SEQUENCE [LARGE SCALE GENOMIC DNA]</scope>
    <source>
        <strain evidence="1 2">Georgia GA2</strain>
    </source>
</reference>
<dbReference type="EMBL" id="KQ971338">
    <property type="protein sequence ID" value="KYB27867.1"/>
    <property type="molecule type" value="Genomic_DNA"/>
</dbReference>
<name>A0A139WJ90_TRICA</name>
<evidence type="ECO:0000313" key="2">
    <source>
        <dbReference type="Proteomes" id="UP000007266"/>
    </source>
</evidence>